<dbReference type="Gene3D" id="1.25.40.20">
    <property type="entry name" value="Ankyrin repeat-containing domain"/>
    <property type="match status" value="3"/>
</dbReference>
<proteinExistence type="predicted"/>
<name>A0A6G0W747_9STRA</name>
<dbReference type="GO" id="GO:0007165">
    <property type="term" value="P:signal transduction"/>
    <property type="evidence" value="ECO:0007669"/>
    <property type="project" value="InterPro"/>
</dbReference>
<keyword evidence="5" id="KW-0472">Membrane</keyword>
<evidence type="ECO:0000256" key="1">
    <source>
        <dbReference type="ARBA" id="ARBA00022737"/>
    </source>
</evidence>
<feature type="transmembrane region" description="Helical" evidence="5">
    <location>
        <begin position="240"/>
        <end position="260"/>
    </location>
</feature>
<keyword evidence="8" id="KW-1185">Reference proteome</keyword>
<dbReference type="PROSITE" id="PS50088">
    <property type="entry name" value="ANK_REPEAT"/>
    <property type="match status" value="5"/>
</dbReference>
<evidence type="ECO:0000256" key="2">
    <source>
        <dbReference type="ARBA" id="ARBA00023043"/>
    </source>
</evidence>
<dbReference type="SMART" id="SM00248">
    <property type="entry name" value="ANK"/>
    <property type="match status" value="6"/>
</dbReference>
<dbReference type="Pfam" id="PF12796">
    <property type="entry name" value="Ank_2"/>
    <property type="match status" value="1"/>
</dbReference>
<dbReference type="PROSITE" id="PS50297">
    <property type="entry name" value="ANK_REP_REGION"/>
    <property type="match status" value="5"/>
</dbReference>
<dbReference type="SMART" id="SM00255">
    <property type="entry name" value="TIR"/>
    <property type="match status" value="1"/>
</dbReference>
<dbReference type="PANTHER" id="PTHR24198">
    <property type="entry name" value="ANKYRIN REPEAT AND PROTEIN KINASE DOMAIN-CONTAINING PROTEIN"/>
    <property type="match status" value="1"/>
</dbReference>
<feature type="compositionally biased region" description="Basic and acidic residues" evidence="4">
    <location>
        <begin position="1"/>
        <end position="10"/>
    </location>
</feature>
<comment type="caution">
    <text evidence="7">The sequence shown here is derived from an EMBL/GenBank/DDBJ whole genome shotgun (WGS) entry which is preliminary data.</text>
</comment>
<dbReference type="Proteomes" id="UP000481153">
    <property type="component" value="Unassembled WGS sequence"/>
</dbReference>
<evidence type="ECO:0000256" key="4">
    <source>
        <dbReference type="SAM" id="MobiDB-lite"/>
    </source>
</evidence>
<organism evidence="7 8">
    <name type="scientific">Aphanomyces euteiches</name>
    <dbReference type="NCBI Taxonomy" id="100861"/>
    <lineage>
        <taxon>Eukaryota</taxon>
        <taxon>Sar</taxon>
        <taxon>Stramenopiles</taxon>
        <taxon>Oomycota</taxon>
        <taxon>Saprolegniomycetes</taxon>
        <taxon>Saprolegniales</taxon>
        <taxon>Verrucalvaceae</taxon>
        <taxon>Aphanomyces</taxon>
    </lineage>
</organism>
<evidence type="ECO:0000313" key="7">
    <source>
        <dbReference type="EMBL" id="KAF0722930.1"/>
    </source>
</evidence>
<dbReference type="Pfam" id="PF00023">
    <property type="entry name" value="Ank"/>
    <property type="match status" value="2"/>
</dbReference>
<reference evidence="7 8" key="1">
    <citation type="submission" date="2019-07" db="EMBL/GenBank/DDBJ databases">
        <title>Genomics analysis of Aphanomyces spp. identifies a new class of oomycete effector associated with host adaptation.</title>
        <authorList>
            <person name="Gaulin E."/>
        </authorList>
    </citation>
    <scope>NUCLEOTIDE SEQUENCE [LARGE SCALE GENOMIC DNA]</scope>
    <source>
        <strain evidence="7 8">ATCC 201684</strain>
    </source>
</reference>
<feature type="region of interest" description="Disordered" evidence="4">
    <location>
        <begin position="1055"/>
        <end position="1108"/>
    </location>
</feature>
<sequence length="1152" mass="129451">MSALDDEKAPPDLPSPLTTHINHIPTPTACHSAFFLQHSPDAASKKLPFHSPRSTYTPPPTEEDVHFERYMDETTNPSASPLDHAVKWSVQTMRRMSFFSAYGNTFVSASMVQWTMQITVIHIALLISLFIFTPELKKHSYVVPSNNLSGQCDDTVSGIQVTVYAGLSNIVLCLPTTHLPIFDLYTVHNRKSWIHTLCELIVIAEIVFLVYKISVDVYNWYTRALYIDCFRNDMPSDLKVKLIVILVLDLYVYVACWYQITLFNRMRDVALGQRNVLTKNHLFEFTDPDWFFFRFVTDQSCRALVKSIKRGLYEAAAKGDERAVDQYIREATKLVGPEFPTKWYSNRLYCKHIAFTVRNPLHVAVIKGRMQVVRKLLKAGFDPNALDKIQTPSLHLTQIYQRIFNVLVFLRSTNFSESTSASADRYGPKFMWSQVLLTPLHLAMIHTESAIVSLLLEFGADPNLCAVSNQRKYAVPPIFFSECHMCLQSLLSAGANLLFIPGNGYFMTPYEVVLLNGNFNLANVMVDWGADIALTPLHAAAADGDWKTVGTFLDSGISPDILGEHSSGRFHRTPLHWAAIRGQTQVVKLLLVHQCDPDPADVMGMTPLAWACIYNHDAVVELLLQAHADVHMTDTRGRALISILATFDTKPDRPRDRVLRLLRDYGCNLHARCENTGETALHIALKLVHIGTAKELVQMGLDVTAIDFTGVRAIDCATSSDIQYAIKKAAGQRDVMISYCHSHRGFATKVRQSLEDRYITTWIDQLDPTGIGGGSEWREEIARGILGASVVLAVLSEDYPQSQWCMKELAFAKQHNIPVVGIMCGNVVVGDELEVYLWTRQSVDFRPSIVSTTMTGKQVVFEYNEEQYEVHVRQLIDGLRDEIEERRVALVKDTAVDTSRLSGASSAMSAVASVFTSDSYVFLTHGDCHLSFANQVKDELKAAGFNVKMDHPGSNRQIVAKDAILDPHCIALAVVLSDSSTKSEVLRDQIAFAENRCKPIVPILLSSQTLDLALVYSLSRSTLHHFNESIGFKQSMDSLLPNLRQLHRRSNQATLSPSNNHLLRRTGSKSSDYHTSASPLNSRRFHRGESRISDNLQDASNRRSQLRRYRRQTSSLVTDWDLTHFEEAVNPNARAVPLLEEPVQVKITQPIL</sequence>
<dbReference type="InterPro" id="IPR002110">
    <property type="entry name" value="Ankyrin_rpt"/>
</dbReference>
<dbReference type="VEuPathDB" id="FungiDB:AeMF1_003739"/>
<feature type="domain" description="TIR" evidence="6">
    <location>
        <begin position="731"/>
        <end position="845"/>
    </location>
</feature>
<keyword evidence="1" id="KW-0677">Repeat</keyword>
<dbReference type="InterPro" id="IPR035897">
    <property type="entry name" value="Toll_tir_struct_dom_sf"/>
</dbReference>
<evidence type="ECO:0000313" key="8">
    <source>
        <dbReference type="Proteomes" id="UP000481153"/>
    </source>
</evidence>
<keyword evidence="5" id="KW-1133">Transmembrane helix</keyword>
<evidence type="ECO:0000259" key="6">
    <source>
        <dbReference type="PROSITE" id="PS50104"/>
    </source>
</evidence>
<evidence type="ECO:0000256" key="5">
    <source>
        <dbReference type="SAM" id="Phobius"/>
    </source>
</evidence>
<dbReference type="InterPro" id="IPR000157">
    <property type="entry name" value="TIR_dom"/>
</dbReference>
<protein>
    <recommendedName>
        <fullName evidence="6">TIR domain-containing protein</fullName>
    </recommendedName>
</protein>
<dbReference type="AlphaFoldDB" id="A0A6G0W747"/>
<dbReference type="SUPFAM" id="SSF48403">
    <property type="entry name" value="Ankyrin repeat"/>
    <property type="match status" value="2"/>
</dbReference>
<dbReference type="SUPFAM" id="SSF52200">
    <property type="entry name" value="Toll/Interleukin receptor TIR domain"/>
    <property type="match status" value="2"/>
</dbReference>
<feature type="transmembrane region" description="Helical" evidence="5">
    <location>
        <begin position="114"/>
        <end position="132"/>
    </location>
</feature>
<feature type="repeat" description="ANK" evidence="3">
    <location>
        <begin position="570"/>
        <end position="602"/>
    </location>
</feature>
<feature type="repeat" description="ANK" evidence="3">
    <location>
        <begin position="603"/>
        <end position="635"/>
    </location>
</feature>
<keyword evidence="5" id="KW-0812">Transmembrane</keyword>
<evidence type="ECO:0000256" key="3">
    <source>
        <dbReference type="PROSITE-ProRule" id="PRU00023"/>
    </source>
</evidence>
<feature type="compositionally biased region" description="Polar residues" evidence="4">
    <location>
        <begin position="1068"/>
        <end position="1081"/>
    </location>
</feature>
<dbReference type="Pfam" id="PF13676">
    <property type="entry name" value="TIR_2"/>
    <property type="match status" value="1"/>
</dbReference>
<dbReference type="PROSITE" id="PS50104">
    <property type="entry name" value="TIR"/>
    <property type="match status" value="1"/>
</dbReference>
<dbReference type="Gene3D" id="3.40.50.10140">
    <property type="entry name" value="Toll/interleukin-1 receptor homology (TIR) domain"/>
    <property type="match status" value="1"/>
</dbReference>
<dbReference type="InterPro" id="IPR036770">
    <property type="entry name" value="Ankyrin_rpt-contain_sf"/>
</dbReference>
<feature type="region of interest" description="Disordered" evidence="4">
    <location>
        <begin position="1"/>
        <end position="20"/>
    </location>
</feature>
<dbReference type="EMBL" id="VJMJ01000319">
    <property type="protein sequence ID" value="KAF0722930.1"/>
    <property type="molecule type" value="Genomic_DNA"/>
</dbReference>
<keyword evidence="2 3" id="KW-0040">ANK repeat</keyword>
<dbReference type="PANTHER" id="PTHR24198:SF165">
    <property type="entry name" value="ANKYRIN REPEAT-CONTAINING PROTEIN-RELATED"/>
    <property type="match status" value="1"/>
</dbReference>
<feature type="repeat" description="ANK" evidence="3">
    <location>
        <begin position="438"/>
        <end position="467"/>
    </location>
</feature>
<gene>
    <name evidence="7" type="ORF">Ae201684_018007</name>
</gene>
<feature type="repeat" description="ANK" evidence="3">
    <location>
        <begin position="356"/>
        <end position="388"/>
    </location>
</feature>
<feature type="repeat" description="ANK" evidence="3">
    <location>
        <begin position="676"/>
        <end position="708"/>
    </location>
</feature>
<accession>A0A6G0W747</accession>